<feature type="compositionally biased region" description="Basic and acidic residues" evidence="2">
    <location>
        <begin position="25"/>
        <end position="37"/>
    </location>
</feature>
<keyword evidence="4" id="KW-1185">Reference proteome</keyword>
<dbReference type="PANTHER" id="PTHR13349:SF2">
    <property type="entry name" value="TRANSLATION MACHINERY-ASSOCIATED PROTEIN 16"/>
    <property type="match status" value="1"/>
</dbReference>
<dbReference type="Proteomes" id="UP001172673">
    <property type="component" value="Unassembled WGS sequence"/>
</dbReference>
<dbReference type="GO" id="GO:0005634">
    <property type="term" value="C:nucleus"/>
    <property type="evidence" value="ECO:0007669"/>
    <property type="project" value="TreeGrafter"/>
</dbReference>
<sequence>MARSLNKVQKKISKKRGGKPTALHENSRDAQRLRRAGGREEKLARLLDAAVKSNQVYGKIVAEVLCDLDTGVLTPAVDRVAWFKAALEGSSGPLSDDEMHILTQSFIGREDDELAEAKKQRRPGRPPTKTEERISQRKDAEDRESRGGFWVPELRDEESRLKVERWTGDWGGLNTLSFVRVVKSGPIKPSSFPPKAGS</sequence>
<evidence type="ECO:0000256" key="1">
    <source>
        <dbReference type="ARBA" id="ARBA00034127"/>
    </source>
</evidence>
<dbReference type="Gene3D" id="1.20.1440.170">
    <property type="entry name" value="Translation machinery-associated protein 16-like"/>
    <property type="match status" value="1"/>
</dbReference>
<accession>A0AA39CD63</accession>
<evidence type="ECO:0000256" key="2">
    <source>
        <dbReference type="SAM" id="MobiDB-lite"/>
    </source>
</evidence>
<dbReference type="PANTHER" id="PTHR13349">
    <property type="entry name" value="TRANSLATION MACHINERY-ASSOCIATED PROTEIN 16"/>
    <property type="match status" value="1"/>
</dbReference>
<dbReference type="AlphaFoldDB" id="A0AA39CD63"/>
<name>A0AA39CD63_9EURO</name>
<feature type="region of interest" description="Disordered" evidence="2">
    <location>
        <begin position="1"/>
        <end position="37"/>
    </location>
</feature>
<comment type="caution">
    <text evidence="3">The sequence shown here is derived from an EMBL/GenBank/DDBJ whole genome shotgun (WGS) entry which is preliminary data.</text>
</comment>
<dbReference type="EMBL" id="JAPDRK010000020">
    <property type="protein sequence ID" value="KAJ9603862.1"/>
    <property type="molecule type" value="Genomic_DNA"/>
</dbReference>
<protein>
    <submittedName>
        <fullName evidence="3">Translation machinery-associated protein 16</fullName>
    </submittedName>
</protein>
<feature type="region of interest" description="Disordered" evidence="2">
    <location>
        <begin position="115"/>
        <end position="149"/>
    </location>
</feature>
<comment type="similarity">
    <text evidence="1">Belongs to the TMA16 family.</text>
</comment>
<organism evidence="3 4">
    <name type="scientific">Cladophialophora chaetospira</name>
    <dbReference type="NCBI Taxonomy" id="386627"/>
    <lineage>
        <taxon>Eukaryota</taxon>
        <taxon>Fungi</taxon>
        <taxon>Dikarya</taxon>
        <taxon>Ascomycota</taxon>
        <taxon>Pezizomycotina</taxon>
        <taxon>Eurotiomycetes</taxon>
        <taxon>Chaetothyriomycetidae</taxon>
        <taxon>Chaetothyriales</taxon>
        <taxon>Herpotrichiellaceae</taxon>
        <taxon>Cladophialophora</taxon>
    </lineage>
</organism>
<gene>
    <name evidence="3" type="primary">TMA16</name>
    <name evidence="3" type="ORF">H2200_011383</name>
</gene>
<evidence type="ECO:0000313" key="3">
    <source>
        <dbReference type="EMBL" id="KAJ9603862.1"/>
    </source>
</evidence>
<evidence type="ECO:0000313" key="4">
    <source>
        <dbReference type="Proteomes" id="UP001172673"/>
    </source>
</evidence>
<dbReference type="Pfam" id="PF11176">
    <property type="entry name" value="Tma16"/>
    <property type="match status" value="2"/>
</dbReference>
<reference evidence="3" key="1">
    <citation type="submission" date="2022-10" db="EMBL/GenBank/DDBJ databases">
        <title>Culturing micro-colonial fungi from biological soil crusts in the Mojave desert and describing Neophaeococcomyces mojavensis, and introducing the new genera and species Taxawa tesnikishii.</title>
        <authorList>
            <person name="Kurbessoian T."/>
            <person name="Stajich J.E."/>
        </authorList>
    </citation>
    <scope>NUCLEOTIDE SEQUENCE</scope>
    <source>
        <strain evidence="3">TK_41</strain>
    </source>
</reference>
<feature type="compositionally biased region" description="Basic residues" evidence="2">
    <location>
        <begin position="8"/>
        <end position="18"/>
    </location>
</feature>
<dbReference type="InterPro" id="IPR038356">
    <property type="entry name" value="Tma16_sf"/>
</dbReference>
<proteinExistence type="inferred from homology"/>
<dbReference type="InterPro" id="IPR021346">
    <property type="entry name" value="Tma16"/>
</dbReference>
<feature type="compositionally biased region" description="Basic and acidic residues" evidence="2">
    <location>
        <begin position="128"/>
        <end position="146"/>
    </location>
</feature>